<keyword evidence="2" id="KW-1185">Reference proteome</keyword>
<gene>
    <name evidence="1" type="ORF">GPECTOR_122g451</name>
</gene>
<dbReference type="AlphaFoldDB" id="A0A150G066"/>
<accession>A0A150G066</accession>
<proteinExistence type="predicted"/>
<evidence type="ECO:0000313" key="1">
    <source>
        <dbReference type="EMBL" id="KXZ42710.1"/>
    </source>
</evidence>
<dbReference type="EMBL" id="LSYV01000122">
    <property type="protein sequence ID" value="KXZ42710.1"/>
    <property type="molecule type" value="Genomic_DNA"/>
</dbReference>
<comment type="caution">
    <text evidence="1">The sequence shown here is derived from an EMBL/GenBank/DDBJ whole genome shotgun (WGS) entry which is preliminary data.</text>
</comment>
<dbReference type="Proteomes" id="UP000075714">
    <property type="component" value="Unassembled WGS sequence"/>
</dbReference>
<evidence type="ECO:0000313" key="2">
    <source>
        <dbReference type="Proteomes" id="UP000075714"/>
    </source>
</evidence>
<protein>
    <submittedName>
        <fullName evidence="1">Uncharacterized protein</fullName>
    </submittedName>
</protein>
<name>A0A150G066_GONPE</name>
<reference evidence="2" key="1">
    <citation type="journal article" date="2016" name="Nat. Commun.">
        <title>The Gonium pectorale genome demonstrates co-option of cell cycle regulation during the evolution of multicellularity.</title>
        <authorList>
            <person name="Hanschen E.R."/>
            <person name="Marriage T.N."/>
            <person name="Ferris P.J."/>
            <person name="Hamaji T."/>
            <person name="Toyoda A."/>
            <person name="Fujiyama A."/>
            <person name="Neme R."/>
            <person name="Noguchi H."/>
            <person name="Minakuchi Y."/>
            <person name="Suzuki M."/>
            <person name="Kawai-Toyooka H."/>
            <person name="Smith D.R."/>
            <person name="Sparks H."/>
            <person name="Anderson J."/>
            <person name="Bakaric R."/>
            <person name="Luria V."/>
            <person name="Karger A."/>
            <person name="Kirschner M.W."/>
            <person name="Durand P.M."/>
            <person name="Michod R.E."/>
            <person name="Nozaki H."/>
            <person name="Olson B.J."/>
        </authorList>
    </citation>
    <scope>NUCLEOTIDE SEQUENCE [LARGE SCALE GENOMIC DNA]</scope>
    <source>
        <strain evidence="2">NIES-2863</strain>
    </source>
</reference>
<organism evidence="1 2">
    <name type="scientific">Gonium pectorale</name>
    <name type="common">Green alga</name>
    <dbReference type="NCBI Taxonomy" id="33097"/>
    <lineage>
        <taxon>Eukaryota</taxon>
        <taxon>Viridiplantae</taxon>
        <taxon>Chlorophyta</taxon>
        <taxon>core chlorophytes</taxon>
        <taxon>Chlorophyceae</taxon>
        <taxon>CS clade</taxon>
        <taxon>Chlamydomonadales</taxon>
        <taxon>Volvocaceae</taxon>
        <taxon>Gonium</taxon>
    </lineage>
</organism>
<sequence length="77" mass="8595">MTSRRARLFAFRLAQGLYIKMNTSGSLVKESVVLGEAMEKCNDGGRRMHIYTAVAERVENALRDPPVQTAVMEVLPL</sequence>